<evidence type="ECO:0000313" key="9">
    <source>
        <dbReference type="Proteomes" id="UP001162162"/>
    </source>
</evidence>
<keyword evidence="2" id="KW-1015">Disulfide bond</keyword>
<dbReference type="InterPro" id="IPR001223">
    <property type="entry name" value="Glyco_hydro18_cat"/>
</dbReference>
<dbReference type="GO" id="GO:0005975">
    <property type="term" value="P:carbohydrate metabolic process"/>
    <property type="evidence" value="ECO:0007669"/>
    <property type="project" value="InterPro"/>
</dbReference>
<dbReference type="SMART" id="SM00636">
    <property type="entry name" value="Glyco_18"/>
    <property type="match status" value="1"/>
</dbReference>
<dbReference type="GO" id="GO:0004568">
    <property type="term" value="F:chitinase activity"/>
    <property type="evidence" value="ECO:0007669"/>
    <property type="project" value="TreeGrafter"/>
</dbReference>
<evidence type="ECO:0000256" key="6">
    <source>
        <dbReference type="SAM" id="SignalP"/>
    </source>
</evidence>
<feature type="chain" id="PRO_5043563889" description="GH18 domain-containing protein" evidence="6">
    <location>
        <begin position="25"/>
        <end position="391"/>
    </location>
</feature>
<protein>
    <recommendedName>
        <fullName evidence="7">GH18 domain-containing protein</fullName>
    </recommendedName>
</protein>
<proteinExistence type="inferred from homology"/>
<dbReference type="SUPFAM" id="SSF54556">
    <property type="entry name" value="Chitinase insertion domain"/>
    <property type="match status" value="1"/>
</dbReference>
<dbReference type="Proteomes" id="UP001162162">
    <property type="component" value="Unassembled WGS sequence"/>
</dbReference>
<keyword evidence="9" id="KW-1185">Reference proteome</keyword>
<evidence type="ECO:0000256" key="3">
    <source>
        <dbReference type="ARBA" id="ARBA00023295"/>
    </source>
</evidence>
<feature type="domain" description="GH18" evidence="7">
    <location>
        <begin position="33"/>
        <end position="386"/>
    </location>
</feature>
<dbReference type="Pfam" id="PF00704">
    <property type="entry name" value="Glyco_hydro_18"/>
    <property type="match status" value="1"/>
</dbReference>
<dbReference type="InterPro" id="IPR011583">
    <property type="entry name" value="Chitinase_II/V-like_cat"/>
</dbReference>
<evidence type="ECO:0000256" key="2">
    <source>
        <dbReference type="ARBA" id="ARBA00023157"/>
    </source>
</evidence>
<dbReference type="InterPro" id="IPR017853">
    <property type="entry name" value="GH"/>
</dbReference>
<keyword evidence="3 4" id="KW-0326">Glycosidase</keyword>
<organism evidence="8 9">
    <name type="scientific">Aromia moschata</name>
    <dbReference type="NCBI Taxonomy" id="1265417"/>
    <lineage>
        <taxon>Eukaryota</taxon>
        <taxon>Metazoa</taxon>
        <taxon>Ecdysozoa</taxon>
        <taxon>Arthropoda</taxon>
        <taxon>Hexapoda</taxon>
        <taxon>Insecta</taxon>
        <taxon>Pterygota</taxon>
        <taxon>Neoptera</taxon>
        <taxon>Endopterygota</taxon>
        <taxon>Coleoptera</taxon>
        <taxon>Polyphaga</taxon>
        <taxon>Cucujiformia</taxon>
        <taxon>Chrysomeloidea</taxon>
        <taxon>Cerambycidae</taxon>
        <taxon>Cerambycinae</taxon>
        <taxon>Callichromatini</taxon>
        <taxon>Aromia</taxon>
    </lineage>
</organism>
<dbReference type="SUPFAM" id="SSF51445">
    <property type="entry name" value="(Trans)glycosidases"/>
    <property type="match status" value="1"/>
</dbReference>
<dbReference type="InterPro" id="IPR001579">
    <property type="entry name" value="Glyco_hydro_18_chit_AS"/>
</dbReference>
<comment type="caution">
    <text evidence="8">The sequence shown here is derived from an EMBL/GenBank/DDBJ whole genome shotgun (WGS) entry which is preliminary data.</text>
</comment>
<dbReference type="PROSITE" id="PS01095">
    <property type="entry name" value="GH18_1"/>
    <property type="match status" value="1"/>
</dbReference>
<evidence type="ECO:0000256" key="1">
    <source>
        <dbReference type="ARBA" id="ARBA00022801"/>
    </source>
</evidence>
<dbReference type="EMBL" id="JAPWTK010000060">
    <property type="protein sequence ID" value="KAJ8953132.1"/>
    <property type="molecule type" value="Genomic_DNA"/>
</dbReference>
<sequence>MSGTQTKMRLILAIAFLFGSGVHSADTDCKRDTIVVCYWGTWSVYREDIGHFTTNDIDPSLCTTIVYSFAGLGLNFEITNLDSWTDIDLGGFSNLTSLKEDYPCLKTTLAVGGWNEGSIKYSVMAYTEEGRKTFADSVLKFITYYGFDGIDLDWEYPTTRGGIPEDMQNFASLVETIKQTISPWNLTLTIAVPIDTSLIGSAYDIPSVKDTVDHVHLMTYDYSLPSTALVTGLSAPLSAIKETVSAWLEAGIPPEKLILGIPAYARTYTLVDDDHHDVGDPVTGAAEAGEYTQEAGFLAYYELQQILQDEFQKMTAVQTDDTNYAYGNEEWFTYETETTVRTKTQYALDNGLGGVMLWSIDNDDFQGLYGDKYTLLSTINKVVNENKSRRK</sequence>
<dbReference type="Gene3D" id="3.20.20.80">
    <property type="entry name" value="Glycosidases"/>
    <property type="match status" value="1"/>
</dbReference>
<keyword evidence="1 4" id="KW-0378">Hydrolase</keyword>
<evidence type="ECO:0000256" key="5">
    <source>
        <dbReference type="RuleBase" id="RU004453"/>
    </source>
</evidence>
<dbReference type="GO" id="GO:0005576">
    <property type="term" value="C:extracellular region"/>
    <property type="evidence" value="ECO:0007669"/>
    <property type="project" value="TreeGrafter"/>
</dbReference>
<dbReference type="InterPro" id="IPR029070">
    <property type="entry name" value="Chitinase_insertion_sf"/>
</dbReference>
<accession>A0AAV8YR84</accession>
<dbReference type="Gene3D" id="3.10.50.10">
    <property type="match status" value="1"/>
</dbReference>
<dbReference type="PROSITE" id="PS51910">
    <property type="entry name" value="GH18_2"/>
    <property type="match status" value="1"/>
</dbReference>
<dbReference type="AlphaFoldDB" id="A0AAV8YR84"/>
<name>A0AAV8YR84_9CUCU</name>
<evidence type="ECO:0000313" key="8">
    <source>
        <dbReference type="EMBL" id="KAJ8953132.1"/>
    </source>
</evidence>
<dbReference type="PANTHER" id="PTHR11177">
    <property type="entry name" value="CHITINASE"/>
    <property type="match status" value="1"/>
</dbReference>
<dbReference type="GO" id="GO:0008061">
    <property type="term" value="F:chitin binding"/>
    <property type="evidence" value="ECO:0007669"/>
    <property type="project" value="InterPro"/>
</dbReference>
<evidence type="ECO:0000259" key="7">
    <source>
        <dbReference type="PROSITE" id="PS51910"/>
    </source>
</evidence>
<gene>
    <name evidence="8" type="ORF">NQ318_017159</name>
</gene>
<dbReference type="FunFam" id="3.10.50.10:FF:000001">
    <property type="entry name" value="Chitinase 3-like 1"/>
    <property type="match status" value="1"/>
</dbReference>
<comment type="similarity">
    <text evidence="5">Belongs to the glycosyl hydrolase 18 family.</text>
</comment>
<dbReference type="GO" id="GO:0006032">
    <property type="term" value="P:chitin catabolic process"/>
    <property type="evidence" value="ECO:0007669"/>
    <property type="project" value="TreeGrafter"/>
</dbReference>
<dbReference type="PANTHER" id="PTHR11177:SF403">
    <property type="entry name" value="CHITINASE 2-RELATED"/>
    <property type="match status" value="1"/>
</dbReference>
<dbReference type="InterPro" id="IPR050314">
    <property type="entry name" value="Glycosyl_Hydrlase_18"/>
</dbReference>
<reference evidence="8" key="1">
    <citation type="journal article" date="2023" name="Insect Mol. Biol.">
        <title>Genome sequencing provides insights into the evolution of gene families encoding plant cell wall-degrading enzymes in longhorned beetles.</title>
        <authorList>
            <person name="Shin N.R."/>
            <person name="Okamura Y."/>
            <person name="Kirsch R."/>
            <person name="Pauchet Y."/>
        </authorList>
    </citation>
    <scope>NUCLEOTIDE SEQUENCE</scope>
    <source>
        <strain evidence="8">AMC_N1</strain>
    </source>
</reference>
<keyword evidence="6" id="KW-0732">Signal</keyword>
<feature type="signal peptide" evidence="6">
    <location>
        <begin position="1"/>
        <end position="24"/>
    </location>
</feature>
<evidence type="ECO:0000256" key="4">
    <source>
        <dbReference type="RuleBase" id="RU000489"/>
    </source>
</evidence>